<organism evidence="1 2">
    <name type="scientific">Leptidea sinapis</name>
    <dbReference type="NCBI Taxonomy" id="189913"/>
    <lineage>
        <taxon>Eukaryota</taxon>
        <taxon>Metazoa</taxon>
        <taxon>Ecdysozoa</taxon>
        <taxon>Arthropoda</taxon>
        <taxon>Hexapoda</taxon>
        <taxon>Insecta</taxon>
        <taxon>Pterygota</taxon>
        <taxon>Neoptera</taxon>
        <taxon>Endopterygota</taxon>
        <taxon>Lepidoptera</taxon>
        <taxon>Glossata</taxon>
        <taxon>Ditrysia</taxon>
        <taxon>Papilionoidea</taxon>
        <taxon>Pieridae</taxon>
        <taxon>Dismorphiinae</taxon>
        <taxon>Leptidea</taxon>
    </lineage>
</organism>
<name>A0A5E4QNX5_9NEOP</name>
<sequence length="97" mass="11522">MLHELPNKYHGVPFVPVGEEGYNNYLILNAAEKIQKNILEREKARKKSKKERDKLRKQYLASFGSVSINGSHSISQTKKPYNKFWPIDYGWEIDYYW</sequence>
<accession>A0A5E4QNX5</accession>
<evidence type="ECO:0000313" key="2">
    <source>
        <dbReference type="Proteomes" id="UP000324832"/>
    </source>
</evidence>
<proteinExistence type="predicted"/>
<protein>
    <submittedName>
        <fullName evidence="1">Uncharacterized protein</fullName>
    </submittedName>
</protein>
<keyword evidence="2" id="KW-1185">Reference proteome</keyword>
<dbReference type="EMBL" id="FZQP02004067">
    <property type="protein sequence ID" value="VVC99322.1"/>
    <property type="molecule type" value="Genomic_DNA"/>
</dbReference>
<dbReference type="Proteomes" id="UP000324832">
    <property type="component" value="Unassembled WGS sequence"/>
</dbReference>
<reference evidence="1 2" key="1">
    <citation type="submission" date="2017-07" db="EMBL/GenBank/DDBJ databases">
        <authorList>
            <person name="Talla V."/>
            <person name="Backstrom N."/>
        </authorList>
    </citation>
    <scope>NUCLEOTIDE SEQUENCE [LARGE SCALE GENOMIC DNA]</scope>
</reference>
<dbReference type="AlphaFoldDB" id="A0A5E4QNX5"/>
<gene>
    <name evidence="1" type="ORF">LSINAPIS_LOCUS10217</name>
</gene>
<evidence type="ECO:0000313" key="1">
    <source>
        <dbReference type="EMBL" id="VVC99322.1"/>
    </source>
</evidence>